<protein>
    <submittedName>
        <fullName evidence="2">Methyltransferase type 11</fullName>
    </submittedName>
</protein>
<dbReference type="OrthoDB" id="9801363at2"/>
<dbReference type="InterPro" id="IPR025714">
    <property type="entry name" value="Methyltranfer_dom"/>
</dbReference>
<evidence type="ECO:0000313" key="3">
    <source>
        <dbReference type="Proteomes" id="UP000000323"/>
    </source>
</evidence>
<proteinExistence type="predicted"/>
<keyword evidence="3" id="KW-1185">Reference proteome</keyword>
<sequence>MSTTKSYSDPFAEWLLCRRYGNDLDEFVKIESSPNQVREQVLANAFIAPGDTVLDIGTGTGLLAFGALERVGKQGIVIFNDTSKALLDYCRQKATQEQVIDRCRFIQASATKLTEIESDSIDAVVIRAVLIFVTNRVNVFEEIHRVLKPGARLSLFEPVSRLGFMEGRQPFDEYEVGNVSHLVSKVRAAYDQLSNPLVQVLEIDERELISHALAVGFEEIYADLHVSISQARPISWDTYIRRAQNPKVPSILEAMQVALTESEIQQLTAHFLPLVESGQGKIRGGGIYLTAIK</sequence>
<accession>D1CH64</accession>
<gene>
    <name evidence="2" type="ordered locus">Tter_2184</name>
</gene>
<reference evidence="3" key="1">
    <citation type="journal article" date="2010" name="Stand. Genomic Sci.">
        <title>Complete genome sequence of 'Thermobaculum terrenum' type strain (YNP1).</title>
        <authorList>
            <person name="Kiss H."/>
            <person name="Cleland D."/>
            <person name="Lapidus A."/>
            <person name="Lucas S."/>
            <person name="Glavina Del Rio T."/>
            <person name="Nolan M."/>
            <person name="Tice H."/>
            <person name="Han C."/>
            <person name="Goodwin L."/>
            <person name="Pitluck S."/>
            <person name="Liolios K."/>
            <person name="Ivanova N."/>
            <person name="Mavromatis K."/>
            <person name="Ovchinnikova G."/>
            <person name="Pati A."/>
            <person name="Chen A."/>
            <person name="Palaniappan K."/>
            <person name="Land M."/>
            <person name="Hauser L."/>
            <person name="Chang Y."/>
            <person name="Jeffries C."/>
            <person name="Lu M."/>
            <person name="Brettin T."/>
            <person name="Detter J."/>
            <person name="Goker M."/>
            <person name="Tindall B."/>
            <person name="Beck B."/>
            <person name="McDermott T."/>
            <person name="Woyke T."/>
            <person name="Bristow J."/>
            <person name="Eisen J."/>
            <person name="Markowitz V."/>
            <person name="Hugenholtz P."/>
            <person name="Kyrpides N."/>
            <person name="Klenk H."/>
            <person name="Cheng J."/>
        </authorList>
    </citation>
    <scope>NUCLEOTIDE SEQUENCE [LARGE SCALE GENOMIC DNA]</scope>
    <source>
        <strain evidence="3">ATCC BAA-798 / YNP1</strain>
    </source>
</reference>
<keyword evidence="2" id="KW-0489">Methyltransferase</keyword>
<evidence type="ECO:0000313" key="2">
    <source>
        <dbReference type="EMBL" id="ACZ43085.1"/>
    </source>
</evidence>
<dbReference type="eggNOG" id="COG2226">
    <property type="taxonomic scope" value="Bacteria"/>
</dbReference>
<dbReference type="STRING" id="525904.Tter_2184"/>
<organism evidence="2 3">
    <name type="scientific">Thermobaculum terrenum (strain ATCC BAA-798 / CCMEE 7001 / YNP1)</name>
    <dbReference type="NCBI Taxonomy" id="525904"/>
    <lineage>
        <taxon>Bacteria</taxon>
        <taxon>Bacillati</taxon>
        <taxon>Chloroflexota</taxon>
        <taxon>Chloroflexia</taxon>
        <taxon>Candidatus Thermobaculales</taxon>
        <taxon>Candidatus Thermobaculaceae</taxon>
        <taxon>Thermobaculum</taxon>
    </lineage>
</organism>
<dbReference type="InterPro" id="IPR029063">
    <property type="entry name" value="SAM-dependent_MTases_sf"/>
</dbReference>
<dbReference type="HOGENOM" id="CLU_985636_0_0_0"/>
<name>D1CH64_THET1</name>
<keyword evidence="2" id="KW-0808">Transferase</keyword>
<dbReference type="Gene3D" id="3.40.50.150">
    <property type="entry name" value="Vaccinia Virus protein VP39"/>
    <property type="match status" value="1"/>
</dbReference>
<dbReference type="GO" id="GO:0008168">
    <property type="term" value="F:methyltransferase activity"/>
    <property type="evidence" value="ECO:0007669"/>
    <property type="project" value="UniProtKB-KW"/>
</dbReference>
<dbReference type="AlphaFoldDB" id="D1CH64"/>
<dbReference type="GO" id="GO:0032259">
    <property type="term" value="P:methylation"/>
    <property type="evidence" value="ECO:0007669"/>
    <property type="project" value="UniProtKB-KW"/>
</dbReference>
<dbReference type="PANTHER" id="PTHR43591:SF110">
    <property type="entry name" value="RHODANESE DOMAIN-CONTAINING PROTEIN"/>
    <property type="match status" value="1"/>
</dbReference>
<dbReference type="PANTHER" id="PTHR43591">
    <property type="entry name" value="METHYLTRANSFERASE"/>
    <property type="match status" value="1"/>
</dbReference>
<evidence type="ECO:0000259" key="1">
    <source>
        <dbReference type="Pfam" id="PF13847"/>
    </source>
</evidence>
<dbReference type="KEGG" id="ttr:Tter_2184"/>
<dbReference type="EMBL" id="CP001826">
    <property type="protein sequence ID" value="ACZ43085.1"/>
    <property type="molecule type" value="Genomic_DNA"/>
</dbReference>
<dbReference type="Proteomes" id="UP000000323">
    <property type="component" value="Chromosome 2"/>
</dbReference>
<feature type="domain" description="Methyltransferase" evidence="1">
    <location>
        <begin position="49"/>
        <end position="159"/>
    </location>
</feature>
<dbReference type="Pfam" id="PF13847">
    <property type="entry name" value="Methyltransf_31"/>
    <property type="match status" value="1"/>
</dbReference>
<dbReference type="SUPFAM" id="SSF53335">
    <property type="entry name" value="S-adenosyl-L-methionine-dependent methyltransferases"/>
    <property type="match status" value="1"/>
</dbReference>
<dbReference type="RefSeq" id="WP_012876116.1">
    <property type="nucleotide sequence ID" value="NC_013526.1"/>
</dbReference>
<dbReference type="CDD" id="cd02440">
    <property type="entry name" value="AdoMet_MTases"/>
    <property type="match status" value="1"/>
</dbReference>